<evidence type="ECO:0000313" key="2">
    <source>
        <dbReference type="EMBL" id="MFF4524077.1"/>
    </source>
</evidence>
<dbReference type="InterPro" id="IPR002575">
    <property type="entry name" value="Aminoglycoside_PTrfase"/>
</dbReference>
<gene>
    <name evidence="2" type="ORF">ACFY1D_22055</name>
</gene>
<keyword evidence="3" id="KW-1185">Reference proteome</keyword>
<accession>A0ABW6UKW6</accession>
<reference evidence="2 3" key="1">
    <citation type="submission" date="2024-10" db="EMBL/GenBank/DDBJ databases">
        <title>The Natural Products Discovery Center: Release of the First 8490 Sequenced Strains for Exploring Actinobacteria Biosynthetic Diversity.</title>
        <authorList>
            <person name="Kalkreuter E."/>
            <person name="Kautsar S.A."/>
            <person name="Yang D."/>
            <person name="Bader C.D."/>
            <person name="Teijaro C.N."/>
            <person name="Fluegel L."/>
            <person name="Davis C.M."/>
            <person name="Simpson J.R."/>
            <person name="Lauterbach L."/>
            <person name="Steele A.D."/>
            <person name="Gui C."/>
            <person name="Meng S."/>
            <person name="Li G."/>
            <person name="Viehrig K."/>
            <person name="Ye F."/>
            <person name="Su P."/>
            <person name="Kiefer A.F."/>
            <person name="Nichols A."/>
            <person name="Cepeda A.J."/>
            <person name="Yan W."/>
            <person name="Fan B."/>
            <person name="Jiang Y."/>
            <person name="Adhikari A."/>
            <person name="Zheng C.-J."/>
            <person name="Schuster L."/>
            <person name="Cowan T.M."/>
            <person name="Smanski M.J."/>
            <person name="Chevrette M.G."/>
            <person name="De Carvalho L.P.S."/>
            <person name="Shen B."/>
        </authorList>
    </citation>
    <scope>NUCLEOTIDE SEQUENCE [LARGE SCALE GENOMIC DNA]</scope>
    <source>
        <strain evidence="2 3">NPDC001390</strain>
    </source>
</reference>
<protein>
    <submittedName>
        <fullName evidence="2">Phosphotransferase</fullName>
    </submittedName>
</protein>
<evidence type="ECO:0000313" key="3">
    <source>
        <dbReference type="Proteomes" id="UP001602058"/>
    </source>
</evidence>
<dbReference type="InterPro" id="IPR011009">
    <property type="entry name" value="Kinase-like_dom_sf"/>
</dbReference>
<dbReference type="SUPFAM" id="SSF56112">
    <property type="entry name" value="Protein kinase-like (PK-like)"/>
    <property type="match status" value="1"/>
</dbReference>
<comment type="caution">
    <text evidence="2">The sequence shown here is derived from an EMBL/GenBank/DDBJ whole genome shotgun (WGS) entry which is preliminary data.</text>
</comment>
<dbReference type="RefSeq" id="WP_350951452.1">
    <property type="nucleotide sequence ID" value="NZ_JBEOYX010000002.1"/>
</dbReference>
<dbReference type="Proteomes" id="UP001602058">
    <property type="component" value="Unassembled WGS sequence"/>
</dbReference>
<dbReference type="Pfam" id="PF01636">
    <property type="entry name" value="APH"/>
    <property type="match status" value="1"/>
</dbReference>
<evidence type="ECO:0000259" key="1">
    <source>
        <dbReference type="Pfam" id="PF01636"/>
    </source>
</evidence>
<feature type="domain" description="Aminoglycoside phosphotransferase" evidence="1">
    <location>
        <begin position="79"/>
        <end position="199"/>
    </location>
</feature>
<proteinExistence type="predicted"/>
<sequence length="255" mass="28165">MTGRTFTKPYATEAERVTAQRNHEWLSRHAGPMALPPITGSGLRELRFAWADGRHAEPCDLERVARHLGSCHEAAWRSSLHKARLATAHVSDGHVIAGFVGPRTSALCQRFREGHIASAQALDAALTLLRRTADRPVAFYKDTNPRNILIALSGPPVTIDTDDLTLAPFGYDLAKLVVTLSMTYGSLPIEQIDRALTAYNLAAAAHHAQLGQTTLTQLMEYAELHGTLTAPYLGRGGYRWPWTRVRPTTTPRRRT</sequence>
<name>A0ABW6UKW6_9ACTN</name>
<organism evidence="2 3">
    <name type="scientific">Streptomyces bluensis</name>
    <dbReference type="NCBI Taxonomy" id="33897"/>
    <lineage>
        <taxon>Bacteria</taxon>
        <taxon>Bacillati</taxon>
        <taxon>Actinomycetota</taxon>
        <taxon>Actinomycetes</taxon>
        <taxon>Kitasatosporales</taxon>
        <taxon>Streptomycetaceae</taxon>
        <taxon>Streptomyces</taxon>
    </lineage>
</organism>
<dbReference type="EMBL" id="JBIAWJ010000011">
    <property type="protein sequence ID" value="MFF4524077.1"/>
    <property type="molecule type" value="Genomic_DNA"/>
</dbReference>